<evidence type="ECO:0000256" key="8">
    <source>
        <dbReference type="ARBA" id="ARBA00038999"/>
    </source>
</evidence>
<dbReference type="GO" id="GO:0038066">
    <property type="term" value="P:p38MAPK cascade"/>
    <property type="evidence" value="ECO:0007669"/>
    <property type="project" value="UniProtKB-ARBA"/>
</dbReference>
<feature type="compositionally biased region" description="Basic and acidic residues" evidence="10">
    <location>
        <begin position="106"/>
        <end position="118"/>
    </location>
</feature>
<dbReference type="GO" id="GO:0032991">
    <property type="term" value="C:protein-containing complex"/>
    <property type="evidence" value="ECO:0007669"/>
    <property type="project" value="UniProtKB-ARBA"/>
</dbReference>
<feature type="compositionally biased region" description="Low complexity" evidence="10">
    <location>
        <begin position="136"/>
        <end position="145"/>
    </location>
</feature>
<dbReference type="EMBL" id="PJQD01000019">
    <property type="protein sequence ID" value="POY75095.1"/>
    <property type="molecule type" value="Genomic_DNA"/>
</dbReference>
<keyword evidence="3 12" id="KW-0808">Transferase</keyword>
<accession>A0A2S5BE99</accession>
<evidence type="ECO:0000313" key="13">
    <source>
        <dbReference type="Proteomes" id="UP000237144"/>
    </source>
</evidence>
<protein>
    <recommendedName>
        <fullName evidence="8">mitogen-activated protein kinase kinase</fullName>
        <ecNumber evidence="8">2.7.12.2</ecNumber>
    </recommendedName>
</protein>
<feature type="compositionally biased region" description="Low complexity" evidence="10">
    <location>
        <begin position="231"/>
        <end position="252"/>
    </location>
</feature>
<feature type="domain" description="Protein kinase" evidence="11">
    <location>
        <begin position="514"/>
        <end position="771"/>
    </location>
</feature>
<evidence type="ECO:0000256" key="9">
    <source>
        <dbReference type="PROSITE-ProRule" id="PRU10141"/>
    </source>
</evidence>
<dbReference type="InterPro" id="IPR008271">
    <property type="entry name" value="Ser/Thr_kinase_AS"/>
</dbReference>
<dbReference type="PROSITE" id="PS00107">
    <property type="entry name" value="PROTEIN_KINASE_ATP"/>
    <property type="match status" value="1"/>
</dbReference>
<dbReference type="FunFam" id="3.30.200.20:FF:000341">
    <property type="entry name" value="MAP kinase kinase PBS2"/>
    <property type="match status" value="1"/>
</dbReference>
<dbReference type="GO" id="GO:0004708">
    <property type="term" value="F:MAP kinase kinase activity"/>
    <property type="evidence" value="ECO:0007669"/>
    <property type="project" value="UniProtKB-EC"/>
</dbReference>
<dbReference type="OrthoDB" id="10252354at2759"/>
<dbReference type="Pfam" id="PF00069">
    <property type="entry name" value="Pkinase"/>
    <property type="match status" value="1"/>
</dbReference>
<dbReference type="InterPro" id="IPR000719">
    <property type="entry name" value="Prot_kinase_dom"/>
</dbReference>
<dbReference type="GO" id="GO:0004674">
    <property type="term" value="F:protein serine/threonine kinase activity"/>
    <property type="evidence" value="ECO:0007669"/>
    <property type="project" value="UniProtKB-KW"/>
</dbReference>
<reference evidence="12 13" key="1">
    <citation type="journal article" date="2018" name="Front. Microbiol.">
        <title>Prospects for Fungal Bioremediation of Acidic Radioactive Waste Sites: Characterization and Genome Sequence of Rhodotorula taiwanensis MD1149.</title>
        <authorList>
            <person name="Tkavc R."/>
            <person name="Matrosova V.Y."/>
            <person name="Grichenko O.E."/>
            <person name="Gostincar C."/>
            <person name="Volpe R.P."/>
            <person name="Klimenkova P."/>
            <person name="Gaidamakova E.K."/>
            <person name="Zhou C.E."/>
            <person name="Stewart B.J."/>
            <person name="Lyman M.G."/>
            <person name="Malfatti S.A."/>
            <person name="Rubinfeld B."/>
            <person name="Courtot M."/>
            <person name="Singh J."/>
            <person name="Dalgard C.L."/>
            <person name="Hamilton T."/>
            <person name="Frey K.G."/>
            <person name="Gunde-Cimerman N."/>
            <person name="Dugan L."/>
            <person name="Daly M.J."/>
        </authorList>
    </citation>
    <scope>NUCLEOTIDE SEQUENCE [LARGE SCALE GENOMIC DNA]</scope>
    <source>
        <strain evidence="12 13">MD1149</strain>
    </source>
</reference>
<dbReference type="Gene3D" id="1.10.510.10">
    <property type="entry name" value="Transferase(Phosphotransferase) domain 1"/>
    <property type="match status" value="1"/>
</dbReference>
<dbReference type="SUPFAM" id="SSF56112">
    <property type="entry name" value="Protein kinase-like (PK-like)"/>
    <property type="match status" value="1"/>
</dbReference>
<keyword evidence="6 9" id="KW-0067">ATP-binding</keyword>
<keyword evidence="13" id="KW-1185">Reference proteome</keyword>
<dbReference type="SMART" id="SM00220">
    <property type="entry name" value="S_TKc"/>
    <property type="match status" value="1"/>
</dbReference>
<feature type="compositionally biased region" description="Polar residues" evidence="10">
    <location>
        <begin position="459"/>
        <end position="474"/>
    </location>
</feature>
<feature type="compositionally biased region" description="Gly residues" evidence="10">
    <location>
        <begin position="366"/>
        <end position="377"/>
    </location>
</feature>
<dbReference type="GO" id="GO:0005737">
    <property type="term" value="C:cytoplasm"/>
    <property type="evidence" value="ECO:0007669"/>
    <property type="project" value="UniProtKB-ARBA"/>
</dbReference>
<evidence type="ECO:0000256" key="5">
    <source>
        <dbReference type="ARBA" id="ARBA00022777"/>
    </source>
</evidence>
<comment type="caution">
    <text evidence="12">The sequence shown here is derived from an EMBL/GenBank/DDBJ whole genome shotgun (WGS) entry which is preliminary data.</text>
</comment>
<keyword evidence="2" id="KW-0597">Phosphoprotein</keyword>
<comment type="similarity">
    <text evidence="7">Belongs to the protein kinase superfamily. STE Ser/Thr protein kinase family. MAP kinase kinase subfamily.</text>
</comment>
<evidence type="ECO:0000256" key="7">
    <source>
        <dbReference type="ARBA" id="ARBA00038035"/>
    </source>
</evidence>
<evidence type="ECO:0000256" key="3">
    <source>
        <dbReference type="ARBA" id="ARBA00022679"/>
    </source>
</evidence>
<sequence>MSSRSASSSSASLPSLSRSTSSLASSPPTSPEFEEPKLTTRFDSTTTTTTTTRIAVDDDDDSSIPVDSAGSHFARTRSPLAMDAPSNNDSLQSRVDRLDLNGAAARGDDAESPKRRESSSPSPPRPTSPSAPSPATPTAGTTESSQPATLTAPTTQEATRGISDGSNPNPTRSDPSLASSPPPVPSTTQSTMSPPPPTVTNEANSEASTSTASATTPAAPPLYPRQPAPPITSTNSATPSAAGPTPTTTVSSGIKKPIGSAALRQGVRGAVGTGAGPLKMPPSLAAKMAAMTSRKSTSPSSFPSPGGGPPVSNGGVPRPNMQPSLPLRTPGGGVPAPALAPRPAPRPPQPGGAGAGAGQVSSGALAGRGGPGSGGMAGRRKGPGLTLSQMGISTTDDGPSSSGSQQQQQQQQPAPANGGATGLKRGLSARTGGMRLPGQGDRPSLGGGGGPGAMRGTPASPSEGQSQMGGSPFSNFRKIVDPSGRLNFASKAILHSDGVDFSSGASFKIKMDEFELYEELGKGNYGTVQKVLHKPTGVTMALKEIRLELDDSKLKTIITELDILHRATSPYIVDFYGAFFIESCVYYCMEFMDAGSLDFFAGCDLPEDVLARITGSMVEGLKFLKDELKIMHRDVKPTNVLLNSKGQVKLCDFGVSGQLDRSLAKTNIGCQSYMAPERIKGESQGAPTSYTASSDVWSLGLSVIEAACGHYPYPPETYSNVFAQLTAIVHGDPPTLPDNYSATAQDFVQQCLRKQAHTRPTYKDLLAHPFLLDNATKDIDMVGWIARATEYRKTHPKMNVPALA</sequence>
<dbReference type="GO" id="GO:0071474">
    <property type="term" value="P:cellular hyperosmotic response"/>
    <property type="evidence" value="ECO:0007669"/>
    <property type="project" value="TreeGrafter"/>
</dbReference>
<feature type="region of interest" description="Disordered" evidence="10">
    <location>
        <begin position="1"/>
        <end position="476"/>
    </location>
</feature>
<gene>
    <name evidence="12" type="ORF">BMF94_1724</name>
</gene>
<keyword evidence="4 9" id="KW-0547">Nucleotide-binding</keyword>
<feature type="compositionally biased region" description="Pro residues" evidence="10">
    <location>
        <begin position="218"/>
        <end position="230"/>
    </location>
</feature>
<name>A0A2S5BE99_9BASI</name>
<dbReference type="Gene3D" id="3.30.200.20">
    <property type="entry name" value="Phosphorylase Kinase, domain 1"/>
    <property type="match status" value="1"/>
</dbReference>
<dbReference type="PROSITE" id="PS00108">
    <property type="entry name" value="PROTEIN_KINASE_ST"/>
    <property type="match status" value="1"/>
</dbReference>
<feature type="binding site" evidence="9">
    <location>
        <position position="543"/>
    </location>
    <ligand>
        <name>ATP</name>
        <dbReference type="ChEBI" id="CHEBI:30616"/>
    </ligand>
</feature>
<feature type="compositionally biased region" description="Polar residues" evidence="10">
    <location>
        <begin position="146"/>
        <end position="172"/>
    </location>
</feature>
<dbReference type="PANTHER" id="PTHR48013:SF25">
    <property type="entry name" value="MAP KINASE KINASE PBS2"/>
    <property type="match status" value="1"/>
</dbReference>
<feature type="compositionally biased region" description="Pro residues" evidence="10">
    <location>
        <begin position="121"/>
        <end position="135"/>
    </location>
</feature>
<feature type="compositionally biased region" description="Low complexity" evidence="10">
    <location>
        <begin position="41"/>
        <end position="54"/>
    </location>
</feature>
<dbReference type="AlphaFoldDB" id="A0A2S5BE99"/>
<evidence type="ECO:0000256" key="1">
    <source>
        <dbReference type="ARBA" id="ARBA00022527"/>
    </source>
</evidence>
<evidence type="ECO:0000256" key="6">
    <source>
        <dbReference type="ARBA" id="ARBA00022840"/>
    </source>
</evidence>
<dbReference type="Proteomes" id="UP000237144">
    <property type="component" value="Unassembled WGS sequence"/>
</dbReference>
<proteinExistence type="inferred from homology"/>
<feature type="compositionally biased region" description="Low complexity" evidence="10">
    <location>
        <begin position="1"/>
        <end position="27"/>
    </location>
</feature>
<feature type="compositionally biased region" description="Low complexity" evidence="10">
    <location>
        <begin position="398"/>
        <end position="418"/>
    </location>
</feature>
<evidence type="ECO:0000259" key="11">
    <source>
        <dbReference type="PROSITE" id="PS50011"/>
    </source>
</evidence>
<dbReference type="EC" id="2.7.12.2" evidence="8"/>
<dbReference type="InterPro" id="IPR011009">
    <property type="entry name" value="Kinase-like_dom_sf"/>
</dbReference>
<organism evidence="12 13">
    <name type="scientific">Rhodotorula taiwanensis</name>
    <dbReference type="NCBI Taxonomy" id="741276"/>
    <lineage>
        <taxon>Eukaryota</taxon>
        <taxon>Fungi</taxon>
        <taxon>Dikarya</taxon>
        <taxon>Basidiomycota</taxon>
        <taxon>Pucciniomycotina</taxon>
        <taxon>Microbotryomycetes</taxon>
        <taxon>Sporidiobolales</taxon>
        <taxon>Sporidiobolaceae</taxon>
        <taxon>Rhodotorula</taxon>
    </lineage>
</organism>
<evidence type="ECO:0000256" key="4">
    <source>
        <dbReference type="ARBA" id="ARBA00022741"/>
    </source>
</evidence>
<evidence type="ECO:0000256" key="10">
    <source>
        <dbReference type="SAM" id="MobiDB-lite"/>
    </source>
</evidence>
<dbReference type="PROSITE" id="PS50011">
    <property type="entry name" value="PROTEIN_KINASE_DOM"/>
    <property type="match status" value="1"/>
</dbReference>
<dbReference type="STRING" id="741276.A0A2S5BE99"/>
<feature type="compositionally biased region" description="Polar residues" evidence="10">
    <location>
        <begin position="386"/>
        <end position="397"/>
    </location>
</feature>
<feature type="compositionally biased region" description="Low complexity" evidence="10">
    <location>
        <begin position="292"/>
        <end position="319"/>
    </location>
</feature>
<dbReference type="GO" id="GO:0005524">
    <property type="term" value="F:ATP binding"/>
    <property type="evidence" value="ECO:0007669"/>
    <property type="project" value="UniProtKB-UniRule"/>
</dbReference>
<feature type="compositionally biased region" description="Pro residues" evidence="10">
    <location>
        <begin position="338"/>
        <end position="350"/>
    </location>
</feature>
<keyword evidence="5 12" id="KW-0418">Kinase</keyword>
<evidence type="ECO:0000256" key="2">
    <source>
        <dbReference type="ARBA" id="ARBA00022553"/>
    </source>
</evidence>
<evidence type="ECO:0000313" key="12">
    <source>
        <dbReference type="EMBL" id="POY75095.1"/>
    </source>
</evidence>
<keyword evidence="1" id="KW-0723">Serine/threonine-protein kinase</keyword>
<dbReference type="InterPro" id="IPR017441">
    <property type="entry name" value="Protein_kinase_ATP_BS"/>
</dbReference>
<dbReference type="PANTHER" id="PTHR48013">
    <property type="entry name" value="DUAL SPECIFICITY MITOGEN-ACTIVATED PROTEIN KINASE KINASE 5-RELATED"/>
    <property type="match status" value="1"/>
</dbReference>
<feature type="compositionally biased region" description="Low complexity" evidence="10">
    <location>
        <begin position="200"/>
        <end position="217"/>
    </location>
</feature>